<protein>
    <recommendedName>
        <fullName evidence="4">Conidiophore development protein hymA</fullName>
    </recommendedName>
</protein>
<dbReference type="GO" id="GO:0005737">
    <property type="term" value="C:cytoplasm"/>
    <property type="evidence" value="ECO:0007669"/>
    <property type="project" value="UniProtKB-ARBA"/>
</dbReference>
<gene>
    <name evidence="2" type="ORF">CLUP02_00976</name>
</gene>
<dbReference type="PANTHER" id="PTHR10182:SF3">
    <property type="entry name" value="PROTEIN MO25"/>
    <property type="match status" value="1"/>
</dbReference>
<dbReference type="Pfam" id="PF08569">
    <property type="entry name" value="Mo25"/>
    <property type="match status" value="1"/>
</dbReference>
<dbReference type="FunFam" id="1.25.10.10:FF:000257">
    <property type="entry name" value="Conidiophore development protein hymA"/>
    <property type="match status" value="1"/>
</dbReference>
<organism evidence="2 3">
    <name type="scientific">Colletotrichum lupini</name>
    <dbReference type="NCBI Taxonomy" id="145971"/>
    <lineage>
        <taxon>Eukaryota</taxon>
        <taxon>Fungi</taxon>
        <taxon>Dikarya</taxon>
        <taxon>Ascomycota</taxon>
        <taxon>Pezizomycotina</taxon>
        <taxon>Sordariomycetes</taxon>
        <taxon>Hypocreomycetidae</taxon>
        <taxon>Glomerellales</taxon>
        <taxon>Glomerellaceae</taxon>
        <taxon>Colletotrichum</taxon>
        <taxon>Colletotrichum acutatum species complex</taxon>
    </lineage>
</organism>
<reference evidence="2" key="1">
    <citation type="journal article" date="2021" name="Mol. Plant Microbe Interact.">
        <title>Complete Genome Sequence of the Plant-Pathogenic Fungus Colletotrichum lupini.</title>
        <authorList>
            <person name="Baroncelli R."/>
            <person name="Pensec F."/>
            <person name="Da Lio D."/>
            <person name="Boufleur T."/>
            <person name="Vicente I."/>
            <person name="Sarrocco S."/>
            <person name="Picot A."/>
            <person name="Baraldi E."/>
            <person name="Sukno S."/>
            <person name="Thon M."/>
            <person name="Le Floch G."/>
        </authorList>
    </citation>
    <scope>NUCLEOTIDE SEQUENCE</scope>
    <source>
        <strain evidence="2">IMI 504893</strain>
    </source>
</reference>
<evidence type="ECO:0008006" key="4">
    <source>
        <dbReference type="Google" id="ProtNLM"/>
    </source>
</evidence>
<accession>A0A9Q8SC42</accession>
<dbReference type="GO" id="GO:0035556">
    <property type="term" value="P:intracellular signal transduction"/>
    <property type="evidence" value="ECO:0007669"/>
    <property type="project" value="TreeGrafter"/>
</dbReference>
<dbReference type="InterPro" id="IPR011989">
    <property type="entry name" value="ARM-like"/>
</dbReference>
<dbReference type="RefSeq" id="XP_049135978.1">
    <property type="nucleotide sequence ID" value="XM_049280021.1"/>
</dbReference>
<dbReference type="EMBL" id="CP019471">
    <property type="protein sequence ID" value="UQC74328.1"/>
    <property type="molecule type" value="Genomic_DNA"/>
</dbReference>
<dbReference type="InterPro" id="IPR013878">
    <property type="entry name" value="Mo25"/>
</dbReference>
<keyword evidence="3" id="KW-1185">Reference proteome</keyword>
<dbReference type="AlphaFoldDB" id="A0A9Q8SC42"/>
<sequence>MLQGQPQGALVEGAGQFDVPKQPLSSQEQRFQSSVFLGGIVVRHFPLSSSLPPLCLPSFESCLSILSPIDHRRKTYTFVDGARLGCPTSNGSNLSPPPLRYQLPIPTTFAMSFLFGRARTRPAVDLPKQARDHVTKLEGPNGAAKAEELAKVLNQMKFILQGTHESDSSPEQIYQLVTGLIEEDLLYLLAVNLWRLPFESRKDTQVIFSYVFRFRPPTASPKSDPLALSYVVNNRPQVLLELCRGYEHKESATPAGSVLREVLKSEAAAAIILYDDNEESGSSNKGINLIDRDRRQSGEGVFWRFFDWVDKSSFEVAADAFTTFRELLTKHKELVPRYLSVNFDLFFDKYNNILVQSNSYVTKRQSIKLLGEILLDRSNYSVMTAYVDRGEHLKICMNLLRDDRKMVQYEGFHVFKVFVANPHKSIAVQKILLMNREKLLTFLSHFLEDRTDDEQFIDEREFLIKQIRNMPPNPVPPQRHGMPGGG</sequence>
<dbReference type="GeneID" id="73335031"/>
<dbReference type="SUPFAM" id="SSF48371">
    <property type="entry name" value="ARM repeat"/>
    <property type="match status" value="1"/>
</dbReference>
<dbReference type="GO" id="GO:0043539">
    <property type="term" value="F:protein serine/threonine kinase activator activity"/>
    <property type="evidence" value="ECO:0007669"/>
    <property type="project" value="TreeGrafter"/>
</dbReference>
<dbReference type="Proteomes" id="UP000830671">
    <property type="component" value="Chromosome 1"/>
</dbReference>
<dbReference type="KEGG" id="clup:CLUP02_00976"/>
<dbReference type="PANTHER" id="PTHR10182">
    <property type="entry name" value="CALCIUM-BINDING PROTEIN 39-RELATED"/>
    <property type="match status" value="1"/>
</dbReference>
<name>A0A9Q8SC42_9PEZI</name>
<dbReference type="Gene3D" id="1.25.10.10">
    <property type="entry name" value="Leucine-rich Repeat Variant"/>
    <property type="match status" value="1"/>
</dbReference>
<evidence type="ECO:0000313" key="3">
    <source>
        <dbReference type="Proteomes" id="UP000830671"/>
    </source>
</evidence>
<comment type="similarity">
    <text evidence="1">Belongs to the Mo25 family.</text>
</comment>
<evidence type="ECO:0000256" key="1">
    <source>
        <dbReference type="ARBA" id="ARBA00011012"/>
    </source>
</evidence>
<dbReference type="InterPro" id="IPR016024">
    <property type="entry name" value="ARM-type_fold"/>
</dbReference>
<evidence type="ECO:0000313" key="2">
    <source>
        <dbReference type="EMBL" id="UQC74328.1"/>
    </source>
</evidence>
<proteinExistence type="inferred from homology"/>